<dbReference type="EMBL" id="JNVN01000759">
    <property type="protein sequence ID" value="KHJ34669.1"/>
    <property type="molecule type" value="Genomic_DNA"/>
</dbReference>
<keyword evidence="3" id="KW-1185">Reference proteome</keyword>
<proteinExistence type="predicted"/>
<name>A0A0B1PDD3_UNCNE</name>
<feature type="compositionally biased region" description="Low complexity" evidence="1">
    <location>
        <begin position="236"/>
        <end position="256"/>
    </location>
</feature>
<feature type="compositionally biased region" description="Low complexity" evidence="1">
    <location>
        <begin position="190"/>
        <end position="210"/>
    </location>
</feature>
<feature type="region of interest" description="Disordered" evidence="1">
    <location>
        <begin position="236"/>
        <end position="266"/>
    </location>
</feature>
<dbReference type="STRING" id="52586.A0A0B1PDD3"/>
<comment type="caution">
    <text evidence="2">The sequence shown here is derived from an EMBL/GenBank/DDBJ whole genome shotgun (WGS) entry which is preliminary data.</text>
</comment>
<dbReference type="AlphaFoldDB" id="A0A0B1PDD3"/>
<evidence type="ECO:0000313" key="2">
    <source>
        <dbReference type="EMBL" id="KHJ34669.1"/>
    </source>
</evidence>
<feature type="compositionally biased region" description="Polar residues" evidence="1">
    <location>
        <begin position="158"/>
        <end position="169"/>
    </location>
</feature>
<accession>A0A0B1PDD3</accession>
<dbReference type="OrthoDB" id="5400063at2759"/>
<feature type="region of interest" description="Disordered" evidence="1">
    <location>
        <begin position="133"/>
        <end position="210"/>
    </location>
</feature>
<reference evidence="2 3" key="1">
    <citation type="journal article" date="2014" name="BMC Genomics">
        <title>Adaptive genomic structural variation in the grape powdery mildew pathogen, Erysiphe necator.</title>
        <authorList>
            <person name="Jones L."/>
            <person name="Riaz S."/>
            <person name="Morales-Cruz A."/>
            <person name="Amrine K.C."/>
            <person name="McGuire B."/>
            <person name="Gubler W.D."/>
            <person name="Walker M.A."/>
            <person name="Cantu D."/>
        </authorList>
    </citation>
    <scope>NUCLEOTIDE SEQUENCE [LARGE SCALE GENOMIC DNA]</scope>
    <source>
        <strain evidence="3">c</strain>
    </source>
</reference>
<dbReference type="Proteomes" id="UP000030854">
    <property type="component" value="Unassembled WGS sequence"/>
</dbReference>
<organism evidence="2 3">
    <name type="scientific">Uncinula necator</name>
    <name type="common">Grape powdery mildew</name>
    <dbReference type="NCBI Taxonomy" id="52586"/>
    <lineage>
        <taxon>Eukaryota</taxon>
        <taxon>Fungi</taxon>
        <taxon>Dikarya</taxon>
        <taxon>Ascomycota</taxon>
        <taxon>Pezizomycotina</taxon>
        <taxon>Leotiomycetes</taxon>
        <taxon>Erysiphales</taxon>
        <taxon>Erysiphaceae</taxon>
        <taxon>Erysiphe</taxon>
    </lineage>
</organism>
<gene>
    <name evidence="2" type="ORF">EV44_g5753</name>
</gene>
<evidence type="ECO:0008006" key="4">
    <source>
        <dbReference type="Google" id="ProtNLM"/>
    </source>
</evidence>
<evidence type="ECO:0000313" key="3">
    <source>
        <dbReference type="Proteomes" id="UP000030854"/>
    </source>
</evidence>
<sequence length="337" mass="37222">MEQTLEIDKIKASRVPTLKLKDSSLHLHQKYDSTAGRPFTRRSTESILSSMGSPVLDSSIALHIQPGPNQDKLQSRFPRNSPVPPPISRTQSMPSYCSMNHSQSSQFHQIISPKGSNSRLRFPRKQVDEVFVGLPSLPSRGRPGTQNLISGEDKSSIFDGNNLSSTKGYNSLPRPRRPDSPRLTPQQIASNKTPPSSNSTSVSISPSSYSSRYNDQYITNTHYCYSGSMSYPGSFSSYSMPSTPTSARSRSSSISSLETIPDSPDAEEAAIEADRIARSKAEIPANCDETKTKLSRDTINSRGRTLGSGFLRDKRKRWSVCGAERRGDLNLDTIWED</sequence>
<evidence type="ECO:0000256" key="1">
    <source>
        <dbReference type="SAM" id="MobiDB-lite"/>
    </source>
</evidence>
<dbReference type="HOGENOM" id="CLU_046290_1_0_1"/>
<protein>
    <recommendedName>
        <fullName evidence="4">Basic proline-rich protein</fullName>
    </recommendedName>
</protein>